<dbReference type="Gene3D" id="6.10.30.10">
    <property type="match status" value="1"/>
</dbReference>
<dbReference type="SUPFAM" id="SSF50249">
    <property type="entry name" value="Nucleic acid-binding proteins"/>
    <property type="match status" value="1"/>
</dbReference>
<dbReference type="InterPro" id="IPR022002">
    <property type="entry name" value="ChsH2_Znr"/>
</dbReference>
<dbReference type="InterPro" id="IPR012340">
    <property type="entry name" value="NA-bd_OB-fold"/>
</dbReference>
<dbReference type="RefSeq" id="WP_087280776.1">
    <property type="nucleotide sequence ID" value="NZ_CP021455.1"/>
</dbReference>
<feature type="domain" description="ChsH2 rubredoxin-like zinc ribbon" evidence="2">
    <location>
        <begin position="19"/>
        <end position="55"/>
    </location>
</feature>
<dbReference type="InterPro" id="IPR002878">
    <property type="entry name" value="ChsH2_C"/>
</dbReference>
<evidence type="ECO:0000313" key="4">
    <source>
        <dbReference type="Proteomes" id="UP000196138"/>
    </source>
</evidence>
<accession>A0A1Y0EN65</accession>
<dbReference type="PANTHER" id="PTHR34075">
    <property type="entry name" value="BLR3430 PROTEIN"/>
    <property type="match status" value="1"/>
</dbReference>
<sequence>MSERTITSPFPNPETQAFWDACSAGEFKVPKCHDCGKHHWYPRALCPFCFSDKVELVKAQGKGTIYSFSTTLKPVTYTIAYVQLAEGPIMMTNIVTDAHDKLKIGQEVTLTLVPSEDGTPVPMFKA</sequence>
<dbReference type="KEGG" id="cser:CCO03_10370"/>
<dbReference type="Pfam" id="PF01796">
    <property type="entry name" value="OB_ChsH2_C"/>
    <property type="match status" value="1"/>
</dbReference>
<evidence type="ECO:0000259" key="1">
    <source>
        <dbReference type="Pfam" id="PF01796"/>
    </source>
</evidence>
<evidence type="ECO:0000313" key="3">
    <source>
        <dbReference type="EMBL" id="ARU05036.1"/>
    </source>
</evidence>
<dbReference type="EMBL" id="CP021455">
    <property type="protein sequence ID" value="ARU05036.1"/>
    <property type="molecule type" value="Genomic_DNA"/>
</dbReference>
<dbReference type="AlphaFoldDB" id="A0A1Y0EN65"/>
<evidence type="ECO:0000259" key="2">
    <source>
        <dbReference type="Pfam" id="PF12172"/>
    </source>
</evidence>
<dbReference type="Pfam" id="PF12172">
    <property type="entry name" value="zf-ChsH2"/>
    <property type="match status" value="1"/>
</dbReference>
<keyword evidence="4" id="KW-1185">Reference proteome</keyword>
<reference evidence="3 4" key="1">
    <citation type="submission" date="2017-05" db="EMBL/GenBank/DDBJ databases">
        <authorList>
            <person name="Song R."/>
            <person name="Chenine A.L."/>
            <person name="Ruprecht R.M."/>
        </authorList>
    </citation>
    <scope>NUCLEOTIDE SEQUENCE [LARGE SCALE GENOMIC DNA]</scope>
    <source>
        <strain evidence="3 4">DSM 26136</strain>
    </source>
</reference>
<dbReference type="OrthoDB" id="5514845at2"/>
<proteinExistence type="predicted"/>
<dbReference type="InterPro" id="IPR052513">
    <property type="entry name" value="Thioester_dehydratase-like"/>
</dbReference>
<organism evidence="3 4">
    <name type="scientific">Comamonas serinivorans</name>
    <dbReference type="NCBI Taxonomy" id="1082851"/>
    <lineage>
        <taxon>Bacteria</taxon>
        <taxon>Pseudomonadati</taxon>
        <taxon>Pseudomonadota</taxon>
        <taxon>Betaproteobacteria</taxon>
        <taxon>Burkholderiales</taxon>
        <taxon>Comamonadaceae</taxon>
        <taxon>Comamonas</taxon>
    </lineage>
</organism>
<gene>
    <name evidence="3" type="ORF">CCO03_10370</name>
</gene>
<evidence type="ECO:0008006" key="5">
    <source>
        <dbReference type="Google" id="ProtNLM"/>
    </source>
</evidence>
<name>A0A1Y0EN65_9BURK</name>
<protein>
    <recommendedName>
        <fullName evidence="5">DNA-binding protein</fullName>
    </recommendedName>
</protein>
<feature type="domain" description="ChsH2 C-terminal OB-fold" evidence="1">
    <location>
        <begin position="57"/>
        <end position="111"/>
    </location>
</feature>
<dbReference type="PANTHER" id="PTHR34075:SF5">
    <property type="entry name" value="BLR3430 PROTEIN"/>
    <property type="match status" value="1"/>
</dbReference>
<dbReference type="Proteomes" id="UP000196138">
    <property type="component" value="Chromosome"/>
</dbReference>